<dbReference type="Gene3D" id="6.10.160.10">
    <property type="match status" value="1"/>
</dbReference>
<dbReference type="EMBL" id="PEYV01000031">
    <property type="protein sequence ID" value="PIS21575.1"/>
    <property type="molecule type" value="Genomic_DNA"/>
</dbReference>
<dbReference type="GO" id="GO:0003735">
    <property type="term" value="F:structural constituent of ribosome"/>
    <property type="evidence" value="ECO:0007669"/>
    <property type="project" value="InterPro"/>
</dbReference>
<dbReference type="NCBIfam" id="TIGR01032">
    <property type="entry name" value="rplT_bact"/>
    <property type="match status" value="1"/>
</dbReference>
<evidence type="ECO:0000256" key="4">
    <source>
        <dbReference type="ARBA" id="ARBA00035172"/>
    </source>
</evidence>
<keyword evidence="3 5" id="KW-0687">Ribonucleoprotein</keyword>
<dbReference type="PANTHER" id="PTHR10986">
    <property type="entry name" value="39S RIBOSOMAL PROTEIN L20"/>
    <property type="match status" value="1"/>
</dbReference>
<dbReference type="Pfam" id="PF00453">
    <property type="entry name" value="Ribosomal_L20"/>
    <property type="match status" value="1"/>
</dbReference>
<accession>A0A2H0X9Q7</accession>
<evidence type="ECO:0000313" key="7">
    <source>
        <dbReference type="EMBL" id="PIS21575.1"/>
    </source>
</evidence>
<comment type="function">
    <text evidence="5 6">Binds directly to 23S ribosomal RNA and is necessary for the in vitro assembly process of the 50S ribosomal subunit. It is not involved in the protein synthesizing functions of that subunit.</text>
</comment>
<dbReference type="GO" id="GO:0019843">
    <property type="term" value="F:rRNA binding"/>
    <property type="evidence" value="ECO:0007669"/>
    <property type="project" value="UniProtKB-UniRule"/>
</dbReference>
<proteinExistence type="inferred from homology"/>
<dbReference type="GO" id="GO:0006412">
    <property type="term" value="P:translation"/>
    <property type="evidence" value="ECO:0007669"/>
    <property type="project" value="InterPro"/>
</dbReference>
<dbReference type="InterPro" id="IPR005813">
    <property type="entry name" value="Ribosomal_bL20"/>
</dbReference>
<dbReference type="CDD" id="cd07026">
    <property type="entry name" value="Ribosomal_L20"/>
    <property type="match status" value="1"/>
</dbReference>
<dbReference type="Gene3D" id="1.10.1900.20">
    <property type="entry name" value="Ribosomal protein L20"/>
    <property type="match status" value="1"/>
</dbReference>
<evidence type="ECO:0000256" key="5">
    <source>
        <dbReference type="HAMAP-Rule" id="MF_00382"/>
    </source>
</evidence>
<dbReference type="SUPFAM" id="SSF74731">
    <property type="entry name" value="Ribosomal protein L20"/>
    <property type="match status" value="1"/>
</dbReference>
<name>A0A2H0X9Q7_UNCKA</name>
<reference evidence="8" key="1">
    <citation type="submission" date="2017-09" db="EMBL/GenBank/DDBJ databases">
        <title>Depth-based differentiation of microbial function through sediment-hosted aquifers and enrichment of novel symbionts in the deep terrestrial subsurface.</title>
        <authorList>
            <person name="Probst A.J."/>
            <person name="Ladd B."/>
            <person name="Jarett J.K."/>
            <person name="Geller-Mcgrath D.E."/>
            <person name="Sieber C.M.K."/>
            <person name="Emerson J.B."/>
            <person name="Anantharaman K."/>
            <person name="Thomas B.C."/>
            <person name="Malmstrom R."/>
            <person name="Stieglmeier M."/>
            <person name="Klingl A."/>
            <person name="Woyke T."/>
            <person name="Ryan C.M."/>
            <person name="Banfield J.F."/>
        </authorList>
    </citation>
    <scope>NUCLEOTIDE SEQUENCE [LARGE SCALE GENOMIC DNA]</scope>
</reference>
<dbReference type="HAMAP" id="MF_00382">
    <property type="entry name" value="Ribosomal_bL20"/>
    <property type="match status" value="1"/>
</dbReference>
<evidence type="ECO:0000256" key="1">
    <source>
        <dbReference type="ARBA" id="ARBA00007698"/>
    </source>
</evidence>
<dbReference type="GO" id="GO:0005840">
    <property type="term" value="C:ribosome"/>
    <property type="evidence" value="ECO:0007669"/>
    <property type="project" value="UniProtKB-KW"/>
</dbReference>
<evidence type="ECO:0000256" key="6">
    <source>
        <dbReference type="RuleBase" id="RU000560"/>
    </source>
</evidence>
<organism evidence="7 8">
    <name type="scientific">candidate division WWE3 bacterium CG08_land_8_20_14_0_20_41_15</name>
    <dbReference type="NCBI Taxonomy" id="1975086"/>
    <lineage>
        <taxon>Bacteria</taxon>
        <taxon>Katanobacteria</taxon>
    </lineage>
</organism>
<sequence length="114" mass="13230">MRVKGGPASRRKHKKIFKANKGYRMSRKSLWHPSNEAYLHAGEYAFAGRRLRRRDLRSLWITRINAGLLDFDLSYSKFTALLKKARIEIDRKILSELAVSNIPAFKAIVEKSLK</sequence>
<dbReference type="PRINTS" id="PR00062">
    <property type="entry name" value="RIBOSOMALL20"/>
</dbReference>
<keyword evidence="5 6" id="KW-0699">rRNA-binding</keyword>
<evidence type="ECO:0000256" key="3">
    <source>
        <dbReference type="ARBA" id="ARBA00023274"/>
    </source>
</evidence>
<evidence type="ECO:0000256" key="2">
    <source>
        <dbReference type="ARBA" id="ARBA00022980"/>
    </source>
</evidence>
<gene>
    <name evidence="5" type="primary">rplT</name>
    <name evidence="7" type="ORF">COT51_02045</name>
</gene>
<dbReference type="InterPro" id="IPR035566">
    <property type="entry name" value="Ribosomal_protein_bL20_C"/>
</dbReference>
<dbReference type="GO" id="GO:0000027">
    <property type="term" value="P:ribosomal large subunit assembly"/>
    <property type="evidence" value="ECO:0007669"/>
    <property type="project" value="UniProtKB-UniRule"/>
</dbReference>
<evidence type="ECO:0000313" key="8">
    <source>
        <dbReference type="Proteomes" id="UP000231098"/>
    </source>
</evidence>
<keyword evidence="2 5" id="KW-0689">Ribosomal protein</keyword>
<dbReference type="GO" id="GO:1990904">
    <property type="term" value="C:ribonucleoprotein complex"/>
    <property type="evidence" value="ECO:0007669"/>
    <property type="project" value="UniProtKB-KW"/>
</dbReference>
<comment type="caution">
    <text evidence="7">The sequence shown here is derived from an EMBL/GenBank/DDBJ whole genome shotgun (WGS) entry which is preliminary data.</text>
</comment>
<dbReference type="AlphaFoldDB" id="A0A2H0X9Q7"/>
<protein>
    <recommendedName>
        <fullName evidence="4 5">Large ribosomal subunit protein bL20</fullName>
    </recommendedName>
</protein>
<dbReference type="Proteomes" id="UP000231098">
    <property type="component" value="Unassembled WGS sequence"/>
</dbReference>
<dbReference type="FunFam" id="1.10.1900.20:FF:000001">
    <property type="entry name" value="50S ribosomal protein L20"/>
    <property type="match status" value="1"/>
</dbReference>
<keyword evidence="5 6" id="KW-0694">RNA-binding</keyword>
<comment type="similarity">
    <text evidence="1 5 6">Belongs to the bacterial ribosomal protein bL20 family.</text>
</comment>